<evidence type="ECO:0000256" key="7">
    <source>
        <dbReference type="ARBA" id="ARBA00022989"/>
    </source>
</evidence>
<accession>A0A3B1DHD4</accession>
<dbReference type="AlphaFoldDB" id="A0A3B1DHD4"/>
<sequence length="422" mass="45280">MAETKRPQQAADAIEQPTDLLAARAGAYKSTSFFDKPGVRKFIKNRPGVLALAVISVFILTAAAIAIPPHLMSLEQVQGRVGPGALPGLGRVSTPESRIDIAEFFLGAVEKALDASEPEVALAGLAFAERSLAPSSVDETAEALDIAYEAFDMLDEALFEFEDAEIAFEELVDAGASEAELAAAQETLTETRAVFETALAALDAEVAALFPVPEGWHGFVYKVRLLAGTDRQGRSIAFRAIYSIKTATQIGIVTAMFSVVIGAILGGAAGFFGGFVDHAVVWLYSTLSSIPYIIWLVVIAFVFRESTFEVPFTGKPIAQTLFPVYLAFGVTLWVGTCRVVRGEAMKIKSLDYIQSAVSIGCSPVRILMKHVLPNVSYLLFINFSLAFVAAIKGEVILSYLGLGVQGQPSWGIMIRDSKEDVV</sequence>
<evidence type="ECO:0000256" key="3">
    <source>
        <dbReference type="ARBA" id="ARBA00022475"/>
    </source>
</evidence>
<organism evidence="11">
    <name type="scientific">hydrothermal vent metagenome</name>
    <dbReference type="NCBI Taxonomy" id="652676"/>
    <lineage>
        <taxon>unclassified sequences</taxon>
        <taxon>metagenomes</taxon>
        <taxon>ecological metagenomes</taxon>
    </lineage>
</organism>
<dbReference type="PANTHER" id="PTHR43386:SF24">
    <property type="entry name" value="OLIGOPEPTIDE TRANSPORT SYSTEM PERMEASE PROTEIN AMID"/>
    <property type="match status" value="1"/>
</dbReference>
<dbReference type="PROSITE" id="PS50928">
    <property type="entry name" value="ABC_TM1"/>
    <property type="match status" value="1"/>
</dbReference>
<evidence type="ECO:0000256" key="8">
    <source>
        <dbReference type="ARBA" id="ARBA00023136"/>
    </source>
</evidence>
<dbReference type="PANTHER" id="PTHR43386">
    <property type="entry name" value="OLIGOPEPTIDE TRANSPORT SYSTEM PERMEASE PROTEIN APPC"/>
    <property type="match status" value="1"/>
</dbReference>
<dbReference type="GO" id="GO:0005886">
    <property type="term" value="C:plasma membrane"/>
    <property type="evidence" value="ECO:0007669"/>
    <property type="project" value="UniProtKB-SubCell"/>
</dbReference>
<keyword evidence="4 9" id="KW-0812">Transmembrane</keyword>
<keyword evidence="3" id="KW-1003">Cell membrane</keyword>
<protein>
    <submittedName>
        <fullName evidence="11">Oligopeptide transport system permease protein OppC (TC 3.A.1.5.1)</fullName>
    </submittedName>
</protein>
<gene>
    <name evidence="11" type="ORF">MNBD_PLANCTO03-2283</name>
</gene>
<evidence type="ECO:0000256" key="4">
    <source>
        <dbReference type="ARBA" id="ARBA00022692"/>
    </source>
</evidence>
<comment type="subcellular location">
    <subcellularLocation>
        <location evidence="1">Cell membrane</location>
        <topology evidence="1">Multi-pass membrane protein</topology>
    </subcellularLocation>
</comment>
<dbReference type="SUPFAM" id="SSF161098">
    <property type="entry name" value="MetI-like"/>
    <property type="match status" value="1"/>
</dbReference>
<evidence type="ECO:0000256" key="5">
    <source>
        <dbReference type="ARBA" id="ARBA00022856"/>
    </source>
</evidence>
<dbReference type="EMBL" id="UOGK01000041">
    <property type="protein sequence ID" value="VAX36193.1"/>
    <property type="molecule type" value="Genomic_DNA"/>
</dbReference>
<feature type="transmembrane region" description="Helical" evidence="9">
    <location>
        <begin position="250"/>
        <end position="272"/>
    </location>
</feature>
<name>A0A3B1DHD4_9ZZZZ</name>
<evidence type="ECO:0000313" key="11">
    <source>
        <dbReference type="EMBL" id="VAX36193.1"/>
    </source>
</evidence>
<feature type="transmembrane region" description="Helical" evidence="9">
    <location>
        <begin position="322"/>
        <end position="340"/>
    </location>
</feature>
<dbReference type="InterPro" id="IPR000515">
    <property type="entry name" value="MetI-like"/>
</dbReference>
<dbReference type="GO" id="GO:0055085">
    <property type="term" value="P:transmembrane transport"/>
    <property type="evidence" value="ECO:0007669"/>
    <property type="project" value="InterPro"/>
</dbReference>
<dbReference type="InterPro" id="IPR050366">
    <property type="entry name" value="BP-dependent_transpt_permease"/>
</dbReference>
<evidence type="ECO:0000259" key="10">
    <source>
        <dbReference type="PROSITE" id="PS50928"/>
    </source>
</evidence>
<dbReference type="CDD" id="cd06261">
    <property type="entry name" value="TM_PBP2"/>
    <property type="match status" value="1"/>
</dbReference>
<dbReference type="GO" id="GO:0015031">
    <property type="term" value="P:protein transport"/>
    <property type="evidence" value="ECO:0007669"/>
    <property type="project" value="UniProtKB-KW"/>
</dbReference>
<reference evidence="11" key="1">
    <citation type="submission" date="2018-06" db="EMBL/GenBank/DDBJ databases">
        <authorList>
            <person name="Zhirakovskaya E."/>
        </authorList>
    </citation>
    <scope>NUCLEOTIDE SEQUENCE</scope>
</reference>
<keyword evidence="2" id="KW-0813">Transport</keyword>
<evidence type="ECO:0000256" key="2">
    <source>
        <dbReference type="ARBA" id="ARBA00022448"/>
    </source>
</evidence>
<dbReference type="InterPro" id="IPR035906">
    <property type="entry name" value="MetI-like_sf"/>
</dbReference>
<keyword evidence="5" id="KW-0571">Peptide transport</keyword>
<feature type="transmembrane region" description="Helical" evidence="9">
    <location>
        <begin position="49"/>
        <end position="67"/>
    </location>
</feature>
<feature type="non-terminal residue" evidence="11">
    <location>
        <position position="422"/>
    </location>
</feature>
<evidence type="ECO:0000256" key="1">
    <source>
        <dbReference type="ARBA" id="ARBA00004651"/>
    </source>
</evidence>
<dbReference type="Pfam" id="PF00528">
    <property type="entry name" value="BPD_transp_1"/>
    <property type="match status" value="1"/>
</dbReference>
<feature type="transmembrane region" description="Helical" evidence="9">
    <location>
        <begin position="279"/>
        <end position="302"/>
    </location>
</feature>
<evidence type="ECO:0000256" key="9">
    <source>
        <dbReference type="SAM" id="Phobius"/>
    </source>
</evidence>
<dbReference type="GO" id="GO:0015833">
    <property type="term" value="P:peptide transport"/>
    <property type="evidence" value="ECO:0007669"/>
    <property type="project" value="UniProtKB-KW"/>
</dbReference>
<keyword evidence="6" id="KW-0653">Protein transport</keyword>
<evidence type="ECO:0000256" key="6">
    <source>
        <dbReference type="ARBA" id="ARBA00022927"/>
    </source>
</evidence>
<keyword evidence="8 9" id="KW-0472">Membrane</keyword>
<keyword evidence="7 9" id="KW-1133">Transmembrane helix</keyword>
<feature type="transmembrane region" description="Helical" evidence="9">
    <location>
        <begin position="375"/>
        <end position="400"/>
    </location>
</feature>
<feature type="domain" description="ABC transmembrane type-1" evidence="10">
    <location>
        <begin position="244"/>
        <end position="422"/>
    </location>
</feature>
<dbReference type="Gene3D" id="1.10.3720.10">
    <property type="entry name" value="MetI-like"/>
    <property type="match status" value="1"/>
</dbReference>
<proteinExistence type="predicted"/>